<dbReference type="GO" id="GO:0007165">
    <property type="term" value="P:signal transduction"/>
    <property type="evidence" value="ECO:0007669"/>
    <property type="project" value="UniProtKB-KW"/>
</dbReference>
<dbReference type="InterPro" id="IPR004089">
    <property type="entry name" value="MCPsignal_dom"/>
</dbReference>
<dbReference type="SUPFAM" id="SSF55785">
    <property type="entry name" value="PYP-like sensor domain (PAS domain)"/>
    <property type="match status" value="1"/>
</dbReference>
<dbReference type="PANTHER" id="PTHR32089">
    <property type="entry name" value="METHYL-ACCEPTING CHEMOTAXIS PROTEIN MCPB"/>
    <property type="match status" value="1"/>
</dbReference>
<proteinExistence type="inferred from homology"/>
<dbReference type="PROSITE" id="PS50111">
    <property type="entry name" value="CHEMOTAXIS_TRANSDUC_2"/>
    <property type="match status" value="1"/>
</dbReference>
<sequence>MTSKIHINNKEILFPKEYNLLSITTPSSHISYASKEFCEVAGFTLDEIVNKPHNIVRHPDMPSDAFKDMWAHLKEKKSWMGLVKNRCKDGNYYWVDAFASPILKDGAIQEYQSVRLCPSREHVKSAEKVYAALKSGNKPLKMKLPRTRLWQRYALTLIPNFAISAAMTPVSPLLGLAAFAGLSLISAYSLTRRLETLTTKARKVFDNPLMELVYTNHIDDISEIELALKMRQSEINAVIGRIQDSNEKIETLAQSSTSNCQDTVNNITIQSKETAQVANAIQEMSASVSDISRNVQTTAGATEHAHQITAEGMLAVTDTVKSIEMLVSQLTNASTVIGTLQEHGNTIGSALTVIQSIAEQTNLLALNAAIEAARAGEQGRGFAVVADEVRTLAQRSQESTKEIQEIILHIQSSTQEAVQTIEEGKDLSEVCVDNAKRSGNKLQESLDQVSNISEQNTQISVAVEQMVKVADEMNTNIQLINNVSLETTNLANGTMEECQTLSTTIHSQGSLVSQFRILS</sequence>
<feature type="domain" description="Methyl-accepting transducer" evidence="5">
    <location>
        <begin position="245"/>
        <end position="481"/>
    </location>
</feature>
<dbReference type="PRINTS" id="PR00260">
    <property type="entry name" value="CHEMTRNSDUCR"/>
</dbReference>
<dbReference type="CDD" id="cd00130">
    <property type="entry name" value="PAS"/>
    <property type="match status" value="1"/>
</dbReference>
<dbReference type="GO" id="GO:0016020">
    <property type="term" value="C:membrane"/>
    <property type="evidence" value="ECO:0007669"/>
    <property type="project" value="UniProtKB-SubCell"/>
</dbReference>
<dbReference type="NCBIfam" id="TIGR00229">
    <property type="entry name" value="sensory_box"/>
    <property type="match status" value="1"/>
</dbReference>
<dbReference type="Pfam" id="PF00015">
    <property type="entry name" value="MCPsignal"/>
    <property type="match status" value="1"/>
</dbReference>
<dbReference type="InterPro" id="IPR004090">
    <property type="entry name" value="Chemotax_Me-accpt_rcpt"/>
</dbReference>
<dbReference type="Gene3D" id="3.30.450.20">
    <property type="entry name" value="PAS domain"/>
    <property type="match status" value="1"/>
</dbReference>
<dbReference type="GO" id="GO:0006935">
    <property type="term" value="P:chemotaxis"/>
    <property type="evidence" value="ECO:0007669"/>
    <property type="project" value="InterPro"/>
</dbReference>
<protein>
    <submittedName>
        <fullName evidence="6">PAS domain-containing protein</fullName>
    </submittedName>
</protein>
<evidence type="ECO:0000256" key="4">
    <source>
        <dbReference type="PROSITE-ProRule" id="PRU00284"/>
    </source>
</evidence>
<dbReference type="Gene3D" id="1.10.287.950">
    <property type="entry name" value="Methyl-accepting chemotaxis protein"/>
    <property type="match status" value="1"/>
</dbReference>
<dbReference type="PANTHER" id="PTHR32089:SF112">
    <property type="entry name" value="LYSOZYME-LIKE PROTEIN-RELATED"/>
    <property type="match status" value="1"/>
</dbReference>
<dbReference type="InterPro" id="IPR035965">
    <property type="entry name" value="PAS-like_dom_sf"/>
</dbReference>
<dbReference type="AlphaFoldDB" id="A0A4Q5KYP6"/>
<accession>A0A4Q5KYP6</accession>
<evidence type="ECO:0000256" key="1">
    <source>
        <dbReference type="ARBA" id="ARBA00004370"/>
    </source>
</evidence>
<dbReference type="SUPFAM" id="SSF58104">
    <property type="entry name" value="Methyl-accepting chemotaxis protein (MCP) signaling domain"/>
    <property type="match status" value="1"/>
</dbReference>
<evidence type="ECO:0000259" key="5">
    <source>
        <dbReference type="PROSITE" id="PS50111"/>
    </source>
</evidence>
<comment type="similarity">
    <text evidence="3">Belongs to the methyl-accepting chemotaxis (MCP) protein family.</text>
</comment>
<comment type="caution">
    <text evidence="6">The sequence shown here is derived from an EMBL/GenBank/DDBJ whole genome shotgun (WGS) entry which is preliminary data.</text>
</comment>
<dbReference type="InterPro" id="IPR013655">
    <property type="entry name" value="PAS_fold_3"/>
</dbReference>
<dbReference type="Proteomes" id="UP000294166">
    <property type="component" value="Unassembled WGS sequence"/>
</dbReference>
<dbReference type="RefSeq" id="WP_130046816.1">
    <property type="nucleotide sequence ID" value="NZ_SEZK01000001.1"/>
</dbReference>
<dbReference type="EMBL" id="SEZN01000003">
    <property type="protein sequence ID" value="RYU66655.1"/>
    <property type="molecule type" value="Genomic_DNA"/>
</dbReference>
<evidence type="ECO:0000256" key="3">
    <source>
        <dbReference type="ARBA" id="ARBA00029447"/>
    </source>
</evidence>
<dbReference type="InterPro" id="IPR000014">
    <property type="entry name" value="PAS"/>
</dbReference>
<evidence type="ECO:0000313" key="9">
    <source>
        <dbReference type="Proteomes" id="UP000294166"/>
    </source>
</evidence>
<organism evidence="6 8">
    <name type="scientific">Aliivibrio finisterrensis</name>
    <dbReference type="NCBI Taxonomy" id="511998"/>
    <lineage>
        <taxon>Bacteria</taxon>
        <taxon>Pseudomonadati</taxon>
        <taxon>Pseudomonadota</taxon>
        <taxon>Gammaproteobacteria</taxon>
        <taxon>Vibrionales</taxon>
        <taxon>Vibrionaceae</taxon>
        <taxon>Aliivibrio</taxon>
    </lineage>
</organism>
<dbReference type="GO" id="GO:0004888">
    <property type="term" value="F:transmembrane signaling receptor activity"/>
    <property type="evidence" value="ECO:0007669"/>
    <property type="project" value="InterPro"/>
</dbReference>
<reference evidence="8 9" key="1">
    <citation type="submission" date="2019-02" db="EMBL/GenBank/DDBJ databases">
        <title>Genome sequences of Aliivibrio finisterrensis strains from farmed Atlantic salmon.</title>
        <authorList>
            <person name="Bowman J.P."/>
        </authorList>
    </citation>
    <scope>NUCLEOTIDE SEQUENCE [LARGE SCALE GENOMIC DNA]</scope>
    <source>
        <strain evidence="7 9">A21</strain>
        <strain evidence="6 8">A46</strain>
    </source>
</reference>
<dbReference type="FunFam" id="1.10.287.950:FF:000001">
    <property type="entry name" value="Methyl-accepting chemotaxis sensory transducer"/>
    <property type="match status" value="1"/>
</dbReference>
<evidence type="ECO:0000256" key="2">
    <source>
        <dbReference type="ARBA" id="ARBA00023224"/>
    </source>
</evidence>
<comment type="subcellular location">
    <subcellularLocation>
        <location evidence="1">Membrane</location>
    </subcellularLocation>
</comment>
<keyword evidence="9" id="KW-1185">Reference proteome</keyword>
<evidence type="ECO:0000313" key="8">
    <source>
        <dbReference type="Proteomes" id="UP000294063"/>
    </source>
</evidence>
<dbReference type="EMBL" id="SEZK01000001">
    <property type="protein sequence ID" value="RYU55043.1"/>
    <property type="molecule type" value="Genomic_DNA"/>
</dbReference>
<name>A0A4Q5KYP6_9GAMM</name>
<dbReference type="Proteomes" id="UP000294063">
    <property type="component" value="Unassembled WGS sequence"/>
</dbReference>
<evidence type="ECO:0000313" key="6">
    <source>
        <dbReference type="EMBL" id="RYU55043.1"/>
    </source>
</evidence>
<dbReference type="Pfam" id="PF08447">
    <property type="entry name" value="PAS_3"/>
    <property type="match status" value="1"/>
</dbReference>
<gene>
    <name evidence="7" type="ORF">ERW53_02315</name>
    <name evidence="6" type="ORF">ERW57_01200</name>
</gene>
<evidence type="ECO:0000313" key="7">
    <source>
        <dbReference type="EMBL" id="RYU66655.1"/>
    </source>
</evidence>
<dbReference type="SMART" id="SM00283">
    <property type="entry name" value="MA"/>
    <property type="match status" value="1"/>
</dbReference>
<dbReference type="CDD" id="cd11386">
    <property type="entry name" value="MCP_signal"/>
    <property type="match status" value="1"/>
</dbReference>
<keyword evidence="2 4" id="KW-0807">Transducer</keyword>